<proteinExistence type="predicted"/>
<protein>
    <submittedName>
        <fullName evidence="1">Uncharacterized protein</fullName>
    </submittedName>
</protein>
<evidence type="ECO:0000313" key="1">
    <source>
        <dbReference type="EMBL" id="MFB9106760.1"/>
    </source>
</evidence>
<gene>
    <name evidence="1" type="ORF">ACFFU1_17765</name>
</gene>
<sequence length="343" mass="39965">MSEQFTIIAKITIKHSYFKNGVDESAGFYIERKTSKLLENLGLIVKFFSGGFYILASNLELLESVSWDQSLQFNFSHPDMEYINYTELGNYQPSTQLLYFSNFETEFNSENEQYILHNTDFVGTKQCMNICFGTIEIPNFDATKSYIFKTEYGEEIPWESVEQSASKPAVFYVALQESCVIHVFSDNIKVLQVYYSTETMWRKPLGIVTLFPRTLLEHVATNEMVNYTICFKSRETYWKYFLVNEAYKTFEGLSIINKDKKSIFKVAQRQNIINHSEVIVFESINKLPLLEYYNDNLQLVSDYNPDSGSGKIVIKKLPFASPAQIFIQEPHSDDENYYSHIYF</sequence>
<keyword evidence="2" id="KW-1185">Reference proteome</keyword>
<comment type="caution">
    <text evidence="1">The sequence shown here is derived from an EMBL/GenBank/DDBJ whole genome shotgun (WGS) entry which is preliminary data.</text>
</comment>
<evidence type="ECO:0000313" key="2">
    <source>
        <dbReference type="Proteomes" id="UP001589590"/>
    </source>
</evidence>
<name>A0ABV5H651_9FLAO</name>
<reference evidence="1 2" key="1">
    <citation type="submission" date="2024-09" db="EMBL/GenBank/DDBJ databases">
        <authorList>
            <person name="Sun Q."/>
            <person name="Mori K."/>
        </authorList>
    </citation>
    <scope>NUCLEOTIDE SEQUENCE [LARGE SCALE GENOMIC DNA]</scope>
    <source>
        <strain evidence="1 2">CECT 8300</strain>
    </source>
</reference>
<dbReference type="Proteomes" id="UP001589590">
    <property type="component" value="Unassembled WGS sequence"/>
</dbReference>
<organism evidence="1 2">
    <name type="scientific">Algibacter miyuki</name>
    <dbReference type="NCBI Taxonomy" id="1306933"/>
    <lineage>
        <taxon>Bacteria</taxon>
        <taxon>Pseudomonadati</taxon>
        <taxon>Bacteroidota</taxon>
        <taxon>Flavobacteriia</taxon>
        <taxon>Flavobacteriales</taxon>
        <taxon>Flavobacteriaceae</taxon>
        <taxon>Algibacter</taxon>
    </lineage>
</organism>
<dbReference type="EMBL" id="JBHMFA010000033">
    <property type="protein sequence ID" value="MFB9106760.1"/>
    <property type="molecule type" value="Genomic_DNA"/>
</dbReference>
<dbReference type="RefSeq" id="WP_290267590.1">
    <property type="nucleotide sequence ID" value="NZ_JAUFQP010000001.1"/>
</dbReference>
<accession>A0ABV5H651</accession>